<feature type="domain" description="DUF6924" evidence="1">
    <location>
        <begin position="420"/>
        <end position="548"/>
    </location>
</feature>
<evidence type="ECO:0000259" key="1">
    <source>
        <dbReference type="Pfam" id="PF21962"/>
    </source>
</evidence>
<dbReference type="EMBL" id="BAAAQK010000025">
    <property type="protein sequence ID" value="GAA1873296.1"/>
    <property type="molecule type" value="Genomic_DNA"/>
</dbReference>
<comment type="caution">
    <text evidence="2">The sequence shown here is derived from an EMBL/GenBank/DDBJ whole genome shotgun (WGS) entry which is preliminary data.</text>
</comment>
<organism evidence="2 3">
    <name type="scientific">Pseudonocardia ailaonensis</name>
    <dbReference type="NCBI Taxonomy" id="367279"/>
    <lineage>
        <taxon>Bacteria</taxon>
        <taxon>Bacillati</taxon>
        <taxon>Actinomycetota</taxon>
        <taxon>Actinomycetes</taxon>
        <taxon>Pseudonocardiales</taxon>
        <taxon>Pseudonocardiaceae</taxon>
        <taxon>Pseudonocardia</taxon>
    </lineage>
</organism>
<proteinExistence type="predicted"/>
<dbReference type="Proteomes" id="UP001500449">
    <property type="component" value="Unassembled WGS sequence"/>
</dbReference>
<reference evidence="2 3" key="1">
    <citation type="journal article" date="2019" name="Int. J. Syst. Evol. Microbiol.">
        <title>The Global Catalogue of Microorganisms (GCM) 10K type strain sequencing project: providing services to taxonomists for standard genome sequencing and annotation.</title>
        <authorList>
            <consortium name="The Broad Institute Genomics Platform"/>
            <consortium name="The Broad Institute Genome Sequencing Center for Infectious Disease"/>
            <person name="Wu L."/>
            <person name="Ma J."/>
        </authorList>
    </citation>
    <scope>NUCLEOTIDE SEQUENCE [LARGE SCALE GENOMIC DNA]</scope>
    <source>
        <strain evidence="2 3">JCM 16009</strain>
    </source>
</reference>
<name>A0ABN2NPN4_9PSEU</name>
<dbReference type="RefSeq" id="WP_344425414.1">
    <property type="nucleotide sequence ID" value="NZ_BAAAQK010000025.1"/>
</dbReference>
<evidence type="ECO:0000313" key="3">
    <source>
        <dbReference type="Proteomes" id="UP001500449"/>
    </source>
</evidence>
<protein>
    <recommendedName>
        <fullName evidence="1">DUF6924 domain-containing protein</fullName>
    </recommendedName>
</protein>
<sequence>MLSGSGATPEFERVATLVATPLGPPVATAARPVAARVSDGAAEALGRLGDNTSRRRPRRAVAAPHAVFPPPPAAVVDSSGSGLPGSVPSALAHRLLGAVETSLPDTGFAASVADVLGSTAGTAAADGTMAIARVAGGHDAFDLALQLAGFRIPAAGPMTTALLRALSATGPVADFLAVHTSEPAGAVAADHGRSWFAVAVVAAAVVVRAAEPGPTPGGEAALVVGLALRSAAELLRERPMPPTWAVAREAERRAGFRLPHMTAISLRADRGRIALLGPEGDAIPDLPAPADGVAAVAGGVVVHTGVGDVPVSVIVETTEHGPEADTQPSPHGDDWEHIVELSYDGAGSSRLLGQPMTTWPDARDLAFPWPGPVRARVHAAGRGSGGQEQYLIRLWEAGPAPTIVLRDRPVRPSLPAVHATALIRTDFADDAAWALAVTRLTTPNESGFVASLAVLEEERFAGATVVDLLELATPSWSRNWACLFVVDGETLASDDLPVLVVGLRREDRGRTFRVVARELWSVENNLSISNLDFRDFAGSTEDGVFRGFAG</sequence>
<accession>A0ABN2NPN4</accession>
<keyword evidence="3" id="KW-1185">Reference proteome</keyword>
<dbReference type="InterPro" id="IPR053832">
    <property type="entry name" value="DUF6924"/>
</dbReference>
<dbReference type="Pfam" id="PF21962">
    <property type="entry name" value="DUF6924"/>
    <property type="match status" value="1"/>
</dbReference>
<gene>
    <name evidence="2" type="ORF">GCM10009836_62860</name>
</gene>
<evidence type="ECO:0000313" key="2">
    <source>
        <dbReference type="EMBL" id="GAA1873296.1"/>
    </source>
</evidence>